<keyword evidence="11 22" id="KW-0472">Membrane</keyword>
<comment type="subcellular location">
    <subcellularLocation>
        <location evidence="1">Cell membrane</location>
        <topology evidence="1">Single-pass type I membrane protein</topology>
    </subcellularLocation>
    <subcellularLocation>
        <location evidence="2">Golgi apparatus membrane</location>
        <topology evidence="2">Single-pass type I membrane protein</topology>
    </subcellularLocation>
</comment>
<dbReference type="GO" id="GO:0005886">
    <property type="term" value="C:plasma membrane"/>
    <property type="evidence" value="ECO:0007669"/>
    <property type="project" value="UniProtKB-SubCell"/>
</dbReference>
<evidence type="ECO:0000256" key="20">
    <source>
        <dbReference type="PROSITE-ProRule" id="PRU00206"/>
    </source>
</evidence>
<name>A0A7E6D0Y8_9CHIR</name>
<keyword evidence="13 27" id="KW-0675">Receptor</keyword>
<dbReference type="InterPro" id="IPR052493">
    <property type="entry name" value="TNFRSF1A"/>
</dbReference>
<evidence type="ECO:0000256" key="17">
    <source>
        <dbReference type="ARBA" id="ARBA00031548"/>
    </source>
</evidence>
<keyword evidence="6" id="KW-0053">Apoptosis</keyword>
<evidence type="ECO:0000256" key="23">
    <source>
        <dbReference type="SAM" id="SignalP"/>
    </source>
</evidence>
<dbReference type="InParanoid" id="A0A7E6D0Y8"/>
<dbReference type="AlphaFoldDB" id="A0A7E6D0Y8"/>
<evidence type="ECO:0000256" key="4">
    <source>
        <dbReference type="ARBA" id="ARBA00022475"/>
    </source>
</evidence>
<gene>
    <name evidence="27" type="primary">TNFRSF1A</name>
</gene>
<dbReference type="GO" id="GO:0000139">
    <property type="term" value="C:Golgi membrane"/>
    <property type="evidence" value="ECO:0007669"/>
    <property type="project" value="UniProtKB-SubCell"/>
</dbReference>
<evidence type="ECO:0000259" key="24">
    <source>
        <dbReference type="PROSITE" id="PS50017"/>
    </source>
</evidence>
<dbReference type="SUPFAM" id="SSF47986">
    <property type="entry name" value="DEATH domain"/>
    <property type="match status" value="1"/>
</dbReference>
<feature type="domain" description="Death" evidence="24">
    <location>
        <begin position="343"/>
        <end position="428"/>
    </location>
</feature>
<dbReference type="Gene3D" id="1.10.533.10">
    <property type="entry name" value="Death Domain, Fas"/>
    <property type="match status" value="1"/>
</dbReference>
<dbReference type="Pfam" id="PF00531">
    <property type="entry name" value="Death"/>
    <property type="match status" value="1"/>
</dbReference>
<dbReference type="Pfam" id="PF00020">
    <property type="entry name" value="TNFR_c6"/>
    <property type="match status" value="2"/>
</dbReference>
<dbReference type="OrthoDB" id="9408020at2759"/>
<keyword evidence="14" id="KW-0325">Glycoprotein</keyword>
<dbReference type="GO" id="GO:0006693">
    <property type="term" value="P:prostaglandin metabolic process"/>
    <property type="evidence" value="ECO:0007669"/>
    <property type="project" value="InterPro"/>
</dbReference>
<evidence type="ECO:0000313" key="26">
    <source>
        <dbReference type="Proteomes" id="UP000504628"/>
    </source>
</evidence>
<feature type="domain" description="TNFR-Cys" evidence="25">
    <location>
        <begin position="126"/>
        <end position="166"/>
    </location>
</feature>
<feature type="region of interest" description="Disordered" evidence="21">
    <location>
        <begin position="273"/>
        <end position="322"/>
    </location>
</feature>
<reference evidence="27" key="1">
    <citation type="submission" date="2025-08" db="UniProtKB">
        <authorList>
            <consortium name="RefSeq"/>
        </authorList>
    </citation>
    <scope>IDENTIFICATION</scope>
    <source>
        <tissue evidence="27">Muscle</tissue>
    </source>
</reference>
<dbReference type="GO" id="GO:0010557">
    <property type="term" value="P:positive regulation of macromolecule biosynthetic process"/>
    <property type="evidence" value="ECO:0007669"/>
    <property type="project" value="UniProtKB-ARBA"/>
</dbReference>
<evidence type="ECO:0000256" key="21">
    <source>
        <dbReference type="SAM" id="MobiDB-lite"/>
    </source>
</evidence>
<dbReference type="GO" id="GO:0051239">
    <property type="term" value="P:regulation of multicellular organismal process"/>
    <property type="evidence" value="ECO:0007669"/>
    <property type="project" value="UniProtKB-ARBA"/>
</dbReference>
<dbReference type="RefSeq" id="XP_035872872.1">
    <property type="nucleotide sequence ID" value="XM_036016979.1"/>
</dbReference>
<dbReference type="GO" id="GO:0050793">
    <property type="term" value="P:regulation of developmental process"/>
    <property type="evidence" value="ECO:0007669"/>
    <property type="project" value="UniProtKB-ARBA"/>
</dbReference>
<dbReference type="GO" id="GO:0043235">
    <property type="term" value="C:receptor complex"/>
    <property type="evidence" value="ECO:0007669"/>
    <property type="project" value="TreeGrafter"/>
</dbReference>
<dbReference type="GeneID" id="114514124"/>
<dbReference type="InterPro" id="IPR001368">
    <property type="entry name" value="TNFR/NGFR_Cys_rich_reg"/>
</dbReference>
<sequence length="451" mass="49754">MGHPTVPGLLLPLVLLILVAEINSSWVSALVPHSRDREKRESQCPQGKYPHPHNNSICCTKCHKGTYRYNDCPGPGLDTDCRECESGTYTASENYLRQCLSCSICRTEMDQVEISSCAVDRDTVCGCKKEQYRKRSSATLFQCINCSTCLNGTVRVSCSENHDTICSCNAGFFVKGNECVSCAYCKEGTECTNSCPMTGGLIQAPPDPATTVLLSLVIVFGVCLLFLFFMALICRSPRWKTKLHSICEWGLWEAKGCCGTWEEGKEHPLSSLEHQAGAPDFSPRTDSSGKPISPQCLPSPLGMSRAPSPPGETGPGYQETGPLLTALPANSIPIYTPRPDADPVMLYAVLNCVPPSRWKEFVRRLGLSEHEIERLELQNGHCLREAHYSMLAAWRQRMPRREDSLALLGRVLCDMELTGCLEEIEEALRGRASHWSPTFSDEAMPPGRGLP</sequence>
<evidence type="ECO:0000256" key="6">
    <source>
        <dbReference type="ARBA" id="ARBA00022703"/>
    </source>
</evidence>
<dbReference type="SMART" id="SM00208">
    <property type="entry name" value="TNFR"/>
    <property type="match status" value="4"/>
</dbReference>
<dbReference type="GO" id="GO:0009986">
    <property type="term" value="C:cell surface"/>
    <property type="evidence" value="ECO:0007669"/>
    <property type="project" value="UniProtKB-ARBA"/>
</dbReference>
<dbReference type="InterPro" id="IPR011029">
    <property type="entry name" value="DEATH-like_dom_sf"/>
</dbReference>
<dbReference type="InterPro" id="IPR033993">
    <property type="entry name" value="TNFRSF1A_N"/>
</dbReference>
<keyword evidence="7 23" id="KW-0732">Signal</keyword>
<dbReference type="InterPro" id="IPR020419">
    <property type="entry name" value="TNFR_1A"/>
</dbReference>
<accession>A0A7E6D0Y8</accession>
<dbReference type="PRINTS" id="PR01918">
    <property type="entry name" value="TNFACTORR1A"/>
</dbReference>
<dbReference type="GO" id="GO:0006954">
    <property type="term" value="P:inflammatory response"/>
    <property type="evidence" value="ECO:0007669"/>
    <property type="project" value="InterPro"/>
</dbReference>
<dbReference type="Gene3D" id="2.10.50.10">
    <property type="entry name" value="Tumor Necrosis Factor Receptor, subunit A, domain 2"/>
    <property type="match status" value="2"/>
</dbReference>
<dbReference type="InterPro" id="IPR033994">
    <property type="entry name" value="TNFRSF1A_death"/>
</dbReference>
<evidence type="ECO:0000256" key="11">
    <source>
        <dbReference type="ARBA" id="ARBA00023136"/>
    </source>
</evidence>
<dbReference type="PROSITE" id="PS50050">
    <property type="entry name" value="TNFR_NGFR_2"/>
    <property type="match status" value="2"/>
</dbReference>
<evidence type="ECO:0000256" key="18">
    <source>
        <dbReference type="ARBA" id="ARBA00031785"/>
    </source>
</evidence>
<evidence type="ECO:0000256" key="12">
    <source>
        <dbReference type="ARBA" id="ARBA00023157"/>
    </source>
</evidence>
<dbReference type="SMART" id="SM00005">
    <property type="entry name" value="DEATH"/>
    <property type="match status" value="1"/>
</dbReference>
<dbReference type="GO" id="GO:0005031">
    <property type="term" value="F:tumor necrosis factor receptor activity"/>
    <property type="evidence" value="ECO:0007669"/>
    <property type="project" value="InterPro"/>
</dbReference>
<comment type="caution">
    <text evidence="20">Lacks conserved residue(s) required for the propagation of feature annotation.</text>
</comment>
<dbReference type="GO" id="GO:0043120">
    <property type="term" value="F:tumor necrosis factor binding"/>
    <property type="evidence" value="ECO:0007669"/>
    <property type="project" value="TreeGrafter"/>
</dbReference>
<feature type="repeat" description="TNFR-Cys" evidence="20">
    <location>
        <begin position="83"/>
        <end position="125"/>
    </location>
</feature>
<dbReference type="GO" id="GO:0006915">
    <property type="term" value="P:apoptotic process"/>
    <property type="evidence" value="ECO:0007669"/>
    <property type="project" value="UniProtKB-KW"/>
</dbReference>
<keyword evidence="9 22" id="KW-1133">Transmembrane helix</keyword>
<dbReference type="InterPro" id="IPR000488">
    <property type="entry name" value="Death_dom"/>
</dbReference>
<dbReference type="SUPFAM" id="SSF57586">
    <property type="entry name" value="TNF receptor-like"/>
    <property type="match status" value="3"/>
</dbReference>
<dbReference type="KEGG" id="pdic:114514124"/>
<evidence type="ECO:0000313" key="27">
    <source>
        <dbReference type="RefSeq" id="XP_035872872.1"/>
    </source>
</evidence>
<dbReference type="PANTHER" id="PTHR46861:SF1">
    <property type="entry name" value="TUMOR NECROSIS FACTOR RECEPTOR SUPERFAMILY MEMBER 1A"/>
    <property type="match status" value="1"/>
</dbReference>
<keyword evidence="26" id="KW-1185">Reference proteome</keyword>
<evidence type="ECO:0000256" key="2">
    <source>
        <dbReference type="ARBA" id="ARBA00004614"/>
    </source>
</evidence>
<evidence type="ECO:0000256" key="1">
    <source>
        <dbReference type="ARBA" id="ARBA00004251"/>
    </source>
</evidence>
<dbReference type="CTD" id="7132"/>
<evidence type="ECO:0000259" key="25">
    <source>
        <dbReference type="PROSITE" id="PS50050"/>
    </source>
</evidence>
<dbReference type="GO" id="GO:0010468">
    <property type="term" value="P:regulation of gene expression"/>
    <property type="evidence" value="ECO:0007669"/>
    <property type="project" value="UniProtKB-ARBA"/>
</dbReference>
<evidence type="ECO:0000256" key="22">
    <source>
        <dbReference type="SAM" id="Phobius"/>
    </source>
</evidence>
<feature type="disulfide bond" evidence="20">
    <location>
        <begin position="84"/>
        <end position="99"/>
    </location>
</feature>
<dbReference type="PANTHER" id="PTHR46861">
    <property type="entry name" value="TUMOR NECROSIS FACTOR RECEPTOR SUPERFAMILY MEMBER 1A"/>
    <property type="match status" value="1"/>
</dbReference>
<evidence type="ECO:0000256" key="16">
    <source>
        <dbReference type="ARBA" id="ARBA00031535"/>
    </source>
</evidence>
<feature type="signal peptide" evidence="23">
    <location>
        <begin position="1"/>
        <end position="24"/>
    </location>
</feature>
<evidence type="ECO:0000256" key="3">
    <source>
        <dbReference type="ARBA" id="ARBA00016302"/>
    </source>
</evidence>
<dbReference type="Proteomes" id="UP000504628">
    <property type="component" value="Chromosome 2"/>
</dbReference>
<dbReference type="FunFam" id="2.10.50.10:FF:000025">
    <property type="entry name" value="Tumor necrosis factor receptor superfamily member 1A"/>
    <property type="match status" value="1"/>
</dbReference>
<evidence type="ECO:0000256" key="7">
    <source>
        <dbReference type="ARBA" id="ARBA00022729"/>
    </source>
</evidence>
<organism evidence="26 27">
    <name type="scientific">Phyllostomus discolor</name>
    <name type="common">pale spear-nosed bat</name>
    <dbReference type="NCBI Taxonomy" id="89673"/>
    <lineage>
        <taxon>Eukaryota</taxon>
        <taxon>Metazoa</taxon>
        <taxon>Chordata</taxon>
        <taxon>Craniata</taxon>
        <taxon>Vertebrata</taxon>
        <taxon>Euteleostomi</taxon>
        <taxon>Mammalia</taxon>
        <taxon>Eutheria</taxon>
        <taxon>Laurasiatheria</taxon>
        <taxon>Chiroptera</taxon>
        <taxon>Yangochiroptera</taxon>
        <taxon>Phyllostomidae</taxon>
        <taxon>Phyllostominae</taxon>
        <taxon>Phyllostomus</taxon>
    </lineage>
</organism>
<evidence type="ECO:0000256" key="15">
    <source>
        <dbReference type="ARBA" id="ARBA00030825"/>
    </source>
</evidence>
<dbReference type="PROSITE" id="PS00652">
    <property type="entry name" value="TNFR_NGFR_1"/>
    <property type="match status" value="2"/>
</dbReference>
<evidence type="ECO:0000256" key="9">
    <source>
        <dbReference type="ARBA" id="ARBA00022989"/>
    </source>
</evidence>
<keyword evidence="12 20" id="KW-1015">Disulfide bond</keyword>
<dbReference type="FunCoup" id="A0A7E6D0Y8">
    <property type="interactions" value="986"/>
</dbReference>
<dbReference type="CDD" id="cd10576">
    <property type="entry name" value="TNFRSF1A"/>
    <property type="match status" value="1"/>
</dbReference>
<keyword evidence="4" id="KW-1003">Cell membrane</keyword>
<protein>
    <recommendedName>
        <fullName evidence="3">Tumor necrosis factor receptor superfamily member 1A</fullName>
    </recommendedName>
    <alternativeName>
        <fullName evidence="18">Tumor necrosis factor receptor 1</fullName>
    </alternativeName>
    <alternativeName>
        <fullName evidence="15">Tumor necrosis factor receptor type I</fullName>
    </alternativeName>
    <alternativeName>
        <fullName evidence="16">p55</fullName>
    </alternativeName>
    <alternativeName>
        <fullName evidence="17 19">p60</fullName>
    </alternativeName>
</protein>
<feature type="domain" description="TNFR-Cys" evidence="25">
    <location>
        <begin position="83"/>
        <end position="125"/>
    </location>
</feature>
<evidence type="ECO:0000256" key="19">
    <source>
        <dbReference type="ARBA" id="ARBA00081281"/>
    </source>
</evidence>
<keyword evidence="8" id="KW-0677">Repeat</keyword>
<evidence type="ECO:0000256" key="8">
    <source>
        <dbReference type="ARBA" id="ARBA00022737"/>
    </source>
</evidence>
<dbReference type="FunFam" id="1.10.533.10:FF:000044">
    <property type="entry name" value="Tumor necrosis factor receptor superfamily member 1A"/>
    <property type="match status" value="1"/>
</dbReference>
<feature type="repeat" description="TNFR-Cys" evidence="20">
    <location>
        <begin position="126"/>
        <end position="166"/>
    </location>
</feature>
<dbReference type="PROSITE" id="PS50017">
    <property type="entry name" value="DEATH_DOMAIN"/>
    <property type="match status" value="1"/>
</dbReference>
<feature type="chain" id="PRO_5028837916" description="Tumor necrosis factor receptor superfamily member 1A" evidence="23">
    <location>
        <begin position="25"/>
        <end position="451"/>
    </location>
</feature>
<feature type="transmembrane region" description="Helical" evidence="22">
    <location>
        <begin position="212"/>
        <end position="234"/>
    </location>
</feature>
<evidence type="ECO:0000256" key="10">
    <source>
        <dbReference type="ARBA" id="ARBA00023034"/>
    </source>
</evidence>
<proteinExistence type="predicted"/>
<evidence type="ECO:0000256" key="14">
    <source>
        <dbReference type="ARBA" id="ARBA00023180"/>
    </source>
</evidence>
<dbReference type="GO" id="GO:0045121">
    <property type="term" value="C:membrane raft"/>
    <property type="evidence" value="ECO:0007669"/>
    <property type="project" value="TreeGrafter"/>
</dbReference>
<dbReference type="FunFam" id="2.10.50.10:FF:000020">
    <property type="entry name" value="Tumor necrosis factor receptor superfamily member 1A"/>
    <property type="match status" value="1"/>
</dbReference>
<dbReference type="CDD" id="cd08313">
    <property type="entry name" value="Death_TNFR1"/>
    <property type="match status" value="1"/>
</dbReference>
<evidence type="ECO:0000256" key="13">
    <source>
        <dbReference type="ARBA" id="ARBA00023170"/>
    </source>
</evidence>
<evidence type="ECO:0000256" key="5">
    <source>
        <dbReference type="ARBA" id="ARBA00022692"/>
    </source>
</evidence>
<keyword evidence="5 22" id="KW-0812">Transmembrane</keyword>
<keyword evidence="10" id="KW-0333">Golgi apparatus</keyword>